<accession>A0AAJ1V7M6</accession>
<sequence>MMKYFFYILTLCLFSCNKYKDANIRDQLQGYWYNDFSDYNQFSNASFTEDCKTCNITFENDSMFFYNAFFDKKNKFITYKVNYKIENKKVIYFDPVKHHYQFYFEFDRISNDTLYVKDSLNYDFYFLKSSDKKLNNFDAMIYTKFINKTEYLSSTIVLKEASYFIDFKNSTVLKGVLNKKFNEYLFRKMNYANHSSFGKKNEFIQRDDIDERVEFSMIKKNEVKSMNTIDLTPNIPIAYFVPTFLYNIYKDMNKVQYNINEIDSYKIDKQKGKYVLKNPNGIINTDAGNEKDLIKYFYLR</sequence>
<name>A0AAJ1V7M6_9FLAO</name>
<dbReference type="Proteomes" id="UP001170959">
    <property type="component" value="Unassembled WGS sequence"/>
</dbReference>
<gene>
    <name evidence="1" type="ORF">HX001_07095</name>
</gene>
<dbReference type="AlphaFoldDB" id="A0AAJ1V7M6"/>
<protein>
    <submittedName>
        <fullName evidence="1">Uncharacterized protein</fullName>
    </submittedName>
</protein>
<reference evidence="1" key="1">
    <citation type="submission" date="2020-06" db="EMBL/GenBank/DDBJ databases">
        <authorList>
            <person name="Dong N."/>
        </authorList>
    </citation>
    <scope>NUCLEOTIDE SEQUENCE</scope>
    <source>
        <strain evidence="1">R655-4</strain>
    </source>
</reference>
<dbReference type="RefSeq" id="WP_286492548.1">
    <property type="nucleotide sequence ID" value="NZ_JACAGJ010000003.1"/>
</dbReference>
<reference evidence="1" key="2">
    <citation type="journal article" date="2022" name="Sci. Total Environ.">
        <title>Prevalence, transmission, and molecular epidemiology of tet(X)-positive bacteria among humans, animals, and environmental niches in China: An epidemiological, and genomic-based study.</title>
        <authorList>
            <person name="Dong N."/>
            <person name="Zeng Y."/>
            <person name="Cai C."/>
            <person name="Sun C."/>
            <person name="Lu J."/>
            <person name="Liu C."/>
            <person name="Zhou H."/>
            <person name="Sun Q."/>
            <person name="Shu L."/>
            <person name="Wang H."/>
            <person name="Wang Y."/>
            <person name="Wang S."/>
            <person name="Wu C."/>
            <person name="Chan E.W."/>
            <person name="Chen G."/>
            <person name="Shen Z."/>
            <person name="Chen S."/>
            <person name="Zhang R."/>
        </authorList>
    </citation>
    <scope>NUCLEOTIDE SEQUENCE</scope>
    <source>
        <strain evidence="1">R655-4</strain>
    </source>
</reference>
<evidence type="ECO:0000313" key="2">
    <source>
        <dbReference type="Proteomes" id="UP001170959"/>
    </source>
</evidence>
<dbReference type="EMBL" id="JACAGJ010000003">
    <property type="protein sequence ID" value="MDM1072262.1"/>
    <property type="molecule type" value="Genomic_DNA"/>
</dbReference>
<comment type="caution">
    <text evidence="1">The sequence shown here is derived from an EMBL/GenBank/DDBJ whole genome shotgun (WGS) entry which is preliminary data.</text>
</comment>
<organism evidence="1 2">
    <name type="scientific">Empedobacter brevis</name>
    <dbReference type="NCBI Taxonomy" id="247"/>
    <lineage>
        <taxon>Bacteria</taxon>
        <taxon>Pseudomonadati</taxon>
        <taxon>Bacteroidota</taxon>
        <taxon>Flavobacteriia</taxon>
        <taxon>Flavobacteriales</taxon>
        <taxon>Weeksellaceae</taxon>
        <taxon>Empedobacter</taxon>
    </lineage>
</organism>
<proteinExistence type="predicted"/>
<evidence type="ECO:0000313" key="1">
    <source>
        <dbReference type="EMBL" id="MDM1072262.1"/>
    </source>
</evidence>